<accession>A0A7S4B7F5</accession>
<evidence type="ECO:0000313" key="1">
    <source>
        <dbReference type="EMBL" id="CAE0756886.1"/>
    </source>
</evidence>
<sequence>MVRVSIARLCRETQRVTLAASTGWLVLIYSNRVSADYLSSSMLQHLQLDHLQNASSLTKCAAFLQRPPETRPRRTSYVDAIWTLAKAKERLEKLDCWMQLCYTLRGTRPMQLLMEACATGLGLWEWPANRQQGLELVRKINASSDHGDGASKHVFPTIWHQPTGQASAPVARKVVLKFQVEHWLKYCSGLGNSCGEQALRQEIQFYRKLSFWMDAAFMEFLRGLPGVPTLLGAVIDPDFSFHGHPIYMVENLGDVTLSSPAYTRLAQTHARELALAMMRTFQGLCDGGAFQLDEGSEQYLVTQRPTDGHIEFWVIDNPHFFVGPVTELQRKYRIPQETADGKQCSSSFKAGAFLPCHPASGFMLFPAQNCPPARYQHCMAAALSATCCASGGEHDAHATAACASHATAEMPVLAGVSGVDFAALRARFQESESGHEAMCRQTIVRLTVGVAVGMPYLLPTLARQDRIIEVVRKALITHLEISALAVSSLNINNTATSSLSITDKVLPHDLEHLLRIPATGSHGDIRTRGHTDSFFRSFS</sequence>
<name>A0A7S4B7F5_CHRCT</name>
<gene>
    <name evidence="1" type="ORF">PCAR00345_LOCUS9480</name>
</gene>
<organism evidence="1">
    <name type="scientific">Chrysotila carterae</name>
    <name type="common">Marine alga</name>
    <name type="synonym">Syracosphaera carterae</name>
    <dbReference type="NCBI Taxonomy" id="13221"/>
    <lineage>
        <taxon>Eukaryota</taxon>
        <taxon>Haptista</taxon>
        <taxon>Haptophyta</taxon>
        <taxon>Prymnesiophyceae</taxon>
        <taxon>Isochrysidales</taxon>
        <taxon>Isochrysidaceae</taxon>
        <taxon>Chrysotila</taxon>
    </lineage>
</organism>
<protein>
    <submittedName>
        <fullName evidence="1">Uncharacterized protein</fullName>
    </submittedName>
</protein>
<proteinExistence type="predicted"/>
<dbReference type="EMBL" id="HBIZ01015356">
    <property type="protein sequence ID" value="CAE0756886.1"/>
    <property type="molecule type" value="Transcribed_RNA"/>
</dbReference>
<reference evidence="1" key="1">
    <citation type="submission" date="2021-01" db="EMBL/GenBank/DDBJ databases">
        <authorList>
            <person name="Corre E."/>
            <person name="Pelletier E."/>
            <person name="Niang G."/>
            <person name="Scheremetjew M."/>
            <person name="Finn R."/>
            <person name="Kale V."/>
            <person name="Holt S."/>
            <person name="Cochrane G."/>
            <person name="Meng A."/>
            <person name="Brown T."/>
            <person name="Cohen L."/>
        </authorList>
    </citation>
    <scope>NUCLEOTIDE SEQUENCE</scope>
    <source>
        <strain evidence="1">CCMP645</strain>
    </source>
</reference>
<dbReference type="AlphaFoldDB" id="A0A7S4B7F5"/>